<keyword evidence="2 4" id="KW-0238">DNA-binding</keyword>
<feature type="domain" description="Tyr recombinase" evidence="5">
    <location>
        <begin position="221"/>
        <end position="403"/>
    </location>
</feature>
<gene>
    <name evidence="7" type="ORF">OMM_05365</name>
</gene>
<keyword evidence="3" id="KW-0233">DNA recombination</keyword>
<dbReference type="AlphaFoldDB" id="A0A1V1NWR2"/>
<keyword evidence="1" id="KW-0229">DNA integration</keyword>
<organism evidence="7 8">
    <name type="scientific">Candidatus Magnetoglobus multicellularis str. Araruama</name>
    <dbReference type="NCBI Taxonomy" id="890399"/>
    <lineage>
        <taxon>Bacteria</taxon>
        <taxon>Pseudomonadati</taxon>
        <taxon>Thermodesulfobacteriota</taxon>
        <taxon>Desulfobacteria</taxon>
        <taxon>Desulfobacterales</taxon>
        <taxon>Desulfobacteraceae</taxon>
        <taxon>Candidatus Magnetoglobus</taxon>
    </lineage>
</organism>
<dbReference type="EMBL" id="ATBP01001603">
    <property type="protein sequence ID" value="ETR67020.1"/>
    <property type="molecule type" value="Genomic_DNA"/>
</dbReference>
<dbReference type="PANTHER" id="PTHR30349">
    <property type="entry name" value="PHAGE INTEGRASE-RELATED"/>
    <property type="match status" value="1"/>
</dbReference>
<evidence type="ECO:0000256" key="4">
    <source>
        <dbReference type="PROSITE-ProRule" id="PRU01248"/>
    </source>
</evidence>
<comment type="caution">
    <text evidence="7">The sequence shown here is derived from an EMBL/GenBank/DDBJ whole genome shotgun (WGS) entry which is preliminary data.</text>
</comment>
<dbReference type="SUPFAM" id="SSF56349">
    <property type="entry name" value="DNA breaking-rejoining enzymes"/>
    <property type="match status" value="1"/>
</dbReference>
<reference evidence="8" key="1">
    <citation type="submission" date="2012-11" db="EMBL/GenBank/DDBJ databases">
        <authorList>
            <person name="Lucero-Rivera Y.E."/>
            <person name="Tovar-Ramirez D."/>
        </authorList>
    </citation>
    <scope>NUCLEOTIDE SEQUENCE [LARGE SCALE GENOMIC DNA]</scope>
    <source>
        <strain evidence="8">Araruama</strain>
    </source>
</reference>
<dbReference type="Pfam" id="PF00589">
    <property type="entry name" value="Phage_integrase"/>
    <property type="match status" value="1"/>
</dbReference>
<dbReference type="PROSITE" id="PS51898">
    <property type="entry name" value="TYR_RECOMBINASE"/>
    <property type="match status" value="1"/>
</dbReference>
<protein>
    <submittedName>
        <fullName evidence="7">Site-specific recombinase, phage integrase family</fullName>
    </submittedName>
</protein>
<dbReference type="InterPro" id="IPR002104">
    <property type="entry name" value="Integrase_catalytic"/>
</dbReference>
<dbReference type="Gene3D" id="1.10.443.10">
    <property type="entry name" value="Intergrase catalytic core"/>
    <property type="match status" value="1"/>
</dbReference>
<dbReference type="Proteomes" id="UP000189670">
    <property type="component" value="Unassembled WGS sequence"/>
</dbReference>
<dbReference type="InterPro" id="IPR011010">
    <property type="entry name" value="DNA_brk_join_enz"/>
</dbReference>
<dbReference type="InterPro" id="IPR004107">
    <property type="entry name" value="Integrase_SAM-like_N"/>
</dbReference>
<evidence type="ECO:0000256" key="1">
    <source>
        <dbReference type="ARBA" id="ARBA00022908"/>
    </source>
</evidence>
<proteinExistence type="predicted"/>
<evidence type="ECO:0000313" key="7">
    <source>
        <dbReference type="EMBL" id="ETR67020.1"/>
    </source>
</evidence>
<evidence type="ECO:0000313" key="8">
    <source>
        <dbReference type="Proteomes" id="UP000189670"/>
    </source>
</evidence>
<dbReference type="Gene3D" id="1.10.150.130">
    <property type="match status" value="1"/>
</dbReference>
<dbReference type="GO" id="GO:0015074">
    <property type="term" value="P:DNA integration"/>
    <property type="evidence" value="ECO:0007669"/>
    <property type="project" value="UniProtKB-KW"/>
</dbReference>
<evidence type="ECO:0000259" key="5">
    <source>
        <dbReference type="PROSITE" id="PS51898"/>
    </source>
</evidence>
<dbReference type="GO" id="GO:0003677">
    <property type="term" value="F:DNA binding"/>
    <property type="evidence" value="ECO:0007669"/>
    <property type="project" value="UniProtKB-UniRule"/>
</dbReference>
<dbReference type="PANTHER" id="PTHR30349:SF90">
    <property type="entry name" value="TYROSINE RECOMBINASE XERD"/>
    <property type="match status" value="1"/>
</dbReference>
<dbReference type="InterPro" id="IPR044068">
    <property type="entry name" value="CB"/>
</dbReference>
<evidence type="ECO:0000259" key="6">
    <source>
        <dbReference type="PROSITE" id="PS51900"/>
    </source>
</evidence>
<name>A0A1V1NWR2_9BACT</name>
<dbReference type="InterPro" id="IPR010998">
    <property type="entry name" value="Integrase_recombinase_N"/>
</dbReference>
<evidence type="ECO:0000256" key="2">
    <source>
        <dbReference type="ARBA" id="ARBA00023125"/>
    </source>
</evidence>
<sequence>MHETIIKKPKVLARFLEGPHLKERECFLRQCAAEGYSLSMLRKIAWILLSISPNLDFCHGKITKSDLEQAIDGRVYFIKSSKHKHGSRQMFIRFATKWIRNLGLFEDVVKEKNSFDIYISEFSRYLSDERGLSPVTISTRCERLSWFFDYLNSRIDSLCSITIADIDDFIKEKGNNGWKRSSLASLASDLRSFFRYAGGQSWCDPKIADVIESPRIYTREGLPEGPAWEDVKRLLNEERNCPADVRNNAILMLLAIYGFRRAEVAGLQLDDIDWVGEKIRISRPKQRKVQYYPLVMEIGESILLYLREVRPRCSHRDLFLSLAAPIRPLSPHSITAIVRSRLRAIGINLTRQGAHCLRHSCARHLLDSGFSLKEIGDHLGHRSVSSTLNYTKIDVSSLRQVAEFDLRGLL</sequence>
<accession>A0A1V1NWR2</accession>
<evidence type="ECO:0000256" key="3">
    <source>
        <dbReference type="ARBA" id="ARBA00023172"/>
    </source>
</evidence>
<dbReference type="Pfam" id="PF02899">
    <property type="entry name" value="Phage_int_SAM_1"/>
    <property type="match status" value="1"/>
</dbReference>
<feature type="domain" description="Core-binding (CB)" evidence="6">
    <location>
        <begin position="113"/>
        <end position="198"/>
    </location>
</feature>
<dbReference type="InterPro" id="IPR013762">
    <property type="entry name" value="Integrase-like_cat_sf"/>
</dbReference>
<dbReference type="InterPro" id="IPR050090">
    <property type="entry name" value="Tyrosine_recombinase_XerCD"/>
</dbReference>
<dbReference type="GO" id="GO:0006310">
    <property type="term" value="P:DNA recombination"/>
    <property type="evidence" value="ECO:0007669"/>
    <property type="project" value="UniProtKB-KW"/>
</dbReference>
<dbReference type="PROSITE" id="PS51900">
    <property type="entry name" value="CB"/>
    <property type="match status" value="1"/>
</dbReference>